<evidence type="ECO:0000313" key="2">
    <source>
        <dbReference type="EMBL" id="CAE6464052.1"/>
    </source>
</evidence>
<accession>A0A8H3GT40</accession>
<keyword evidence="1" id="KW-1133">Transmembrane helix</keyword>
<name>A0A8H3GT40_9AGAM</name>
<keyword evidence="1" id="KW-0812">Transmembrane</keyword>
<sequence length="246" mass="26760">MSSHRPLVGSFDADSNSFIDEVQAEEHEQHSGDDSIVSRVVKGNFDTISLSFVVAYPDDNRNRPGMASKLAGPFDRVLRVILLLTSGHATSSSQRRLEKQADWVRFRKVLMIKLQNIGVVSGLLLASGVNLLCMGPTRRMTYVACLSSVYMSLLSIIFGLLCLWSIVGVHPSRLKDLSKQTYLFYYLNSTPSLFGGMSALAFFVAVGAWVWLETGQGAAARVLVILLGAALMGNAGACFVLGAAHW</sequence>
<keyword evidence="1" id="KW-0472">Membrane</keyword>
<evidence type="ECO:0000256" key="1">
    <source>
        <dbReference type="SAM" id="Phobius"/>
    </source>
</evidence>
<reference evidence="2" key="1">
    <citation type="submission" date="2021-01" db="EMBL/GenBank/DDBJ databases">
        <authorList>
            <person name="Kaushik A."/>
        </authorList>
    </citation>
    <scope>NUCLEOTIDE SEQUENCE</scope>
    <source>
        <strain evidence="2">AG1-1A</strain>
    </source>
</reference>
<dbReference type="EMBL" id="CAJMWR010003620">
    <property type="protein sequence ID" value="CAE6464052.1"/>
    <property type="molecule type" value="Genomic_DNA"/>
</dbReference>
<organism evidence="2 3">
    <name type="scientific">Rhizoctonia solani</name>
    <dbReference type="NCBI Taxonomy" id="456999"/>
    <lineage>
        <taxon>Eukaryota</taxon>
        <taxon>Fungi</taxon>
        <taxon>Dikarya</taxon>
        <taxon>Basidiomycota</taxon>
        <taxon>Agaricomycotina</taxon>
        <taxon>Agaricomycetes</taxon>
        <taxon>Cantharellales</taxon>
        <taxon>Ceratobasidiaceae</taxon>
        <taxon>Rhizoctonia</taxon>
    </lineage>
</organism>
<feature type="transmembrane region" description="Helical" evidence="1">
    <location>
        <begin position="149"/>
        <end position="170"/>
    </location>
</feature>
<feature type="transmembrane region" description="Helical" evidence="1">
    <location>
        <begin position="182"/>
        <end position="212"/>
    </location>
</feature>
<protein>
    <submittedName>
        <fullName evidence="2">Uncharacterized protein</fullName>
    </submittedName>
</protein>
<dbReference type="Proteomes" id="UP000663840">
    <property type="component" value="Unassembled WGS sequence"/>
</dbReference>
<gene>
    <name evidence="2" type="ORF">RDB_LOCUS107154</name>
</gene>
<evidence type="ECO:0000313" key="3">
    <source>
        <dbReference type="Proteomes" id="UP000663840"/>
    </source>
</evidence>
<dbReference type="AlphaFoldDB" id="A0A8H3GT40"/>
<comment type="caution">
    <text evidence="2">The sequence shown here is derived from an EMBL/GenBank/DDBJ whole genome shotgun (WGS) entry which is preliminary data.</text>
</comment>
<feature type="transmembrane region" description="Helical" evidence="1">
    <location>
        <begin position="218"/>
        <end position="244"/>
    </location>
</feature>
<proteinExistence type="predicted"/>
<feature type="transmembrane region" description="Helical" evidence="1">
    <location>
        <begin position="117"/>
        <end position="137"/>
    </location>
</feature>